<evidence type="ECO:0000256" key="3">
    <source>
        <dbReference type="ARBA" id="ARBA00022692"/>
    </source>
</evidence>
<accession>A0A1A9WSF9</accession>
<sequence>LASLIGVGFLWGATNPFIRLGTQQIARSKRESPLIALKIWIPFLLNQCGSVLYAWTLQNCSITMAVPIANSLSFVFTAITGNLLGEKIAERRVVLGATLVCLGSTAILFDQMALKDSL</sequence>
<evidence type="ECO:0000313" key="7">
    <source>
        <dbReference type="EnsemblMetazoa" id="GBRI030377-PA"/>
    </source>
</evidence>
<organism evidence="7 8">
    <name type="scientific">Glossina brevipalpis</name>
    <dbReference type="NCBI Taxonomy" id="37001"/>
    <lineage>
        <taxon>Eukaryota</taxon>
        <taxon>Metazoa</taxon>
        <taxon>Ecdysozoa</taxon>
        <taxon>Arthropoda</taxon>
        <taxon>Hexapoda</taxon>
        <taxon>Insecta</taxon>
        <taxon>Pterygota</taxon>
        <taxon>Neoptera</taxon>
        <taxon>Endopterygota</taxon>
        <taxon>Diptera</taxon>
        <taxon>Brachycera</taxon>
        <taxon>Muscomorpha</taxon>
        <taxon>Hippoboscoidea</taxon>
        <taxon>Glossinidae</taxon>
        <taxon>Glossina</taxon>
    </lineage>
</organism>
<protein>
    <recommendedName>
        <fullName evidence="9">EamA domain-containing protein</fullName>
    </recommendedName>
</protein>
<dbReference type="STRING" id="37001.A0A1A9WSF9"/>
<dbReference type="VEuPathDB" id="VectorBase:GBRI030377"/>
<evidence type="ECO:0000256" key="4">
    <source>
        <dbReference type="ARBA" id="ARBA00022989"/>
    </source>
</evidence>
<dbReference type="PANTHER" id="PTHR28668:SF1">
    <property type="entry name" value="TRANSMEMBRANE PROTEIN 234"/>
    <property type="match status" value="1"/>
</dbReference>
<dbReference type="Pfam" id="PF10639">
    <property type="entry name" value="TMEM234"/>
    <property type="match status" value="1"/>
</dbReference>
<evidence type="ECO:0000256" key="2">
    <source>
        <dbReference type="ARBA" id="ARBA00005977"/>
    </source>
</evidence>
<feature type="transmembrane region" description="Helical" evidence="6">
    <location>
        <begin position="61"/>
        <end position="81"/>
    </location>
</feature>
<evidence type="ECO:0000256" key="1">
    <source>
        <dbReference type="ARBA" id="ARBA00004141"/>
    </source>
</evidence>
<dbReference type="Proteomes" id="UP000091820">
    <property type="component" value="Unassembled WGS sequence"/>
</dbReference>
<proteinExistence type="inferred from homology"/>
<keyword evidence="3 6" id="KW-0812">Transmembrane</keyword>
<evidence type="ECO:0000256" key="6">
    <source>
        <dbReference type="SAM" id="Phobius"/>
    </source>
</evidence>
<dbReference type="AlphaFoldDB" id="A0A1A9WSF9"/>
<dbReference type="InterPro" id="IPR037185">
    <property type="entry name" value="EmrE-like"/>
</dbReference>
<dbReference type="InterPro" id="IPR018908">
    <property type="entry name" value="TMEM234"/>
</dbReference>
<dbReference type="PANTHER" id="PTHR28668">
    <property type="entry name" value="TRANSMEMBRANE PROTEIN 234"/>
    <property type="match status" value="1"/>
</dbReference>
<reference evidence="7" key="2">
    <citation type="submission" date="2020-05" db="UniProtKB">
        <authorList>
            <consortium name="EnsemblMetazoa"/>
        </authorList>
    </citation>
    <scope>IDENTIFICATION</scope>
    <source>
        <strain evidence="7">IAEA</strain>
    </source>
</reference>
<feature type="transmembrane region" description="Helical" evidence="6">
    <location>
        <begin position="35"/>
        <end position="55"/>
    </location>
</feature>
<keyword evidence="5 6" id="KW-0472">Membrane</keyword>
<dbReference type="EnsemblMetazoa" id="GBRI030377-RA">
    <property type="protein sequence ID" value="GBRI030377-PA"/>
    <property type="gene ID" value="GBRI030377"/>
</dbReference>
<reference evidence="8" key="1">
    <citation type="submission" date="2014-03" db="EMBL/GenBank/DDBJ databases">
        <authorList>
            <person name="Aksoy S."/>
            <person name="Warren W."/>
            <person name="Wilson R.K."/>
        </authorList>
    </citation>
    <scope>NUCLEOTIDE SEQUENCE [LARGE SCALE GENOMIC DNA]</scope>
    <source>
        <strain evidence="8">IAEA</strain>
    </source>
</reference>
<comment type="subcellular location">
    <subcellularLocation>
        <location evidence="1">Membrane</location>
        <topology evidence="1">Multi-pass membrane protein</topology>
    </subcellularLocation>
</comment>
<dbReference type="GO" id="GO:0016020">
    <property type="term" value="C:membrane"/>
    <property type="evidence" value="ECO:0007669"/>
    <property type="project" value="UniProtKB-SubCell"/>
</dbReference>
<evidence type="ECO:0000313" key="8">
    <source>
        <dbReference type="Proteomes" id="UP000091820"/>
    </source>
</evidence>
<dbReference type="SUPFAM" id="SSF103481">
    <property type="entry name" value="Multidrug resistance efflux transporter EmrE"/>
    <property type="match status" value="1"/>
</dbReference>
<feature type="transmembrane region" description="Helical" evidence="6">
    <location>
        <begin position="93"/>
        <end position="114"/>
    </location>
</feature>
<name>A0A1A9WSF9_9MUSC</name>
<evidence type="ECO:0000256" key="5">
    <source>
        <dbReference type="ARBA" id="ARBA00023136"/>
    </source>
</evidence>
<keyword evidence="4 6" id="KW-1133">Transmembrane helix</keyword>
<evidence type="ECO:0008006" key="9">
    <source>
        <dbReference type="Google" id="ProtNLM"/>
    </source>
</evidence>
<comment type="similarity">
    <text evidence="2">Belongs to the TMEM234 family.</text>
</comment>
<keyword evidence="8" id="KW-1185">Reference proteome</keyword>